<dbReference type="Pfam" id="PF25023">
    <property type="entry name" value="TEN_YD-shell"/>
    <property type="match status" value="1"/>
</dbReference>
<keyword evidence="4" id="KW-1185">Reference proteome</keyword>
<sequence length="378" mass="42389">MQVQYADGNTVQKRYDDIGRLLEQTNPMKQSKRFYYDGNGNLIKSIDRKGQVQQYVYNNRNLLVSSVAMGETISYAYDATGKRTAMTDQTGTTSYVYHPSGELASITYPDRTVLSFDYDARGIRKEQSIAAGPYRLTAQTELNAILSIPRDIKVLDGAGGQLGHFTYTYDSSYNRVSQLQSSIGLNESFAYDGLNLTGIQQKQGEAPFAQYAYTYDNNRNITGKTDNGPSFQFTYDPLNRIKTSNQFNERYTYDVRDNRSTLSSDKVPDIQGASYTYDSRNRLTQVMTDEGKTVSYRYNGDGLMVERSENGVTTRYYYDDRALIVGEGTVNPDGMVAITAAYVHDASGKLLARQVPGQSGLQYYFTNGHGDVTEIRDA</sequence>
<dbReference type="InterPro" id="IPR050708">
    <property type="entry name" value="T6SS_VgrG/RHS"/>
</dbReference>
<dbReference type="InterPro" id="IPR031325">
    <property type="entry name" value="RHS_repeat"/>
</dbReference>
<dbReference type="PANTHER" id="PTHR32305:SF15">
    <property type="entry name" value="PROTEIN RHSA-RELATED"/>
    <property type="match status" value="1"/>
</dbReference>
<accession>A0ABT4E4K0</accession>
<dbReference type="EMBL" id="JAMDLW010000071">
    <property type="protein sequence ID" value="MCY9523443.1"/>
    <property type="molecule type" value="Genomic_DNA"/>
</dbReference>
<protein>
    <submittedName>
        <fullName evidence="3">Wall-associated protein WapA</fullName>
    </submittedName>
</protein>
<reference evidence="3 4" key="1">
    <citation type="submission" date="2022-05" db="EMBL/GenBank/DDBJ databases">
        <title>Genome Sequencing of Bee-Associated Microbes.</title>
        <authorList>
            <person name="Dunlap C."/>
        </authorList>
    </citation>
    <scope>NUCLEOTIDE SEQUENCE [LARGE SCALE GENOMIC DNA]</scope>
    <source>
        <strain evidence="3 4">NRRL NRS-1438</strain>
    </source>
</reference>
<evidence type="ECO:0000313" key="3">
    <source>
        <dbReference type="EMBL" id="MCY9523443.1"/>
    </source>
</evidence>
<keyword evidence="1" id="KW-0677">Repeat</keyword>
<feature type="non-terminal residue" evidence="3">
    <location>
        <position position="378"/>
    </location>
</feature>
<dbReference type="NCBIfam" id="TIGR01643">
    <property type="entry name" value="YD_repeat_2x"/>
    <property type="match status" value="4"/>
</dbReference>
<dbReference type="PANTHER" id="PTHR32305">
    <property type="match status" value="1"/>
</dbReference>
<evidence type="ECO:0000256" key="1">
    <source>
        <dbReference type="ARBA" id="ARBA00022737"/>
    </source>
</evidence>
<gene>
    <name evidence="3" type="ORF">M5X09_27985</name>
</gene>
<organism evidence="3 4">
    <name type="scientific">Paenibacillus apiarius</name>
    <dbReference type="NCBI Taxonomy" id="46240"/>
    <lineage>
        <taxon>Bacteria</taxon>
        <taxon>Bacillati</taxon>
        <taxon>Bacillota</taxon>
        <taxon>Bacilli</taxon>
        <taxon>Bacillales</taxon>
        <taxon>Paenibacillaceae</taxon>
        <taxon>Paenibacillus</taxon>
    </lineage>
</organism>
<dbReference type="InterPro" id="IPR006530">
    <property type="entry name" value="YD"/>
</dbReference>
<dbReference type="InterPro" id="IPR056823">
    <property type="entry name" value="TEN-like_YD-shell"/>
</dbReference>
<dbReference type="Gene3D" id="2.180.10.10">
    <property type="entry name" value="RHS repeat-associated core"/>
    <property type="match status" value="1"/>
</dbReference>
<dbReference type="Pfam" id="PF05593">
    <property type="entry name" value="RHS_repeat"/>
    <property type="match status" value="1"/>
</dbReference>
<evidence type="ECO:0000259" key="2">
    <source>
        <dbReference type="Pfam" id="PF25023"/>
    </source>
</evidence>
<proteinExistence type="predicted"/>
<dbReference type="Proteomes" id="UP001207626">
    <property type="component" value="Unassembled WGS sequence"/>
</dbReference>
<evidence type="ECO:0000313" key="4">
    <source>
        <dbReference type="Proteomes" id="UP001207626"/>
    </source>
</evidence>
<comment type="caution">
    <text evidence="3">The sequence shown here is derived from an EMBL/GenBank/DDBJ whole genome shotgun (WGS) entry which is preliminary data.</text>
</comment>
<name>A0ABT4E4K0_9BACL</name>
<feature type="domain" description="Teneurin-like YD-shell" evidence="2">
    <location>
        <begin position="9"/>
        <end position="122"/>
    </location>
</feature>